<dbReference type="EMBL" id="CP036425">
    <property type="protein sequence ID" value="QDU32142.1"/>
    <property type="molecule type" value="Genomic_DNA"/>
</dbReference>
<dbReference type="Proteomes" id="UP000317369">
    <property type="component" value="Chromosome"/>
</dbReference>
<protein>
    <submittedName>
        <fullName evidence="1">Uncharacterized protein</fullName>
    </submittedName>
</protein>
<sequence>MPSGAQSCNYCFILTFTDKFQPEGDESDHATHSTAVAYRHANESLYAVFYDEYVGNITRGDYVVNFRTYLSDLQIQKPRFAK</sequence>
<reference evidence="1 2" key="1">
    <citation type="submission" date="2019-02" db="EMBL/GenBank/DDBJ databases">
        <title>Deep-cultivation of Planctomycetes and their phenomic and genomic characterization uncovers novel biology.</title>
        <authorList>
            <person name="Wiegand S."/>
            <person name="Jogler M."/>
            <person name="Boedeker C."/>
            <person name="Pinto D."/>
            <person name="Vollmers J."/>
            <person name="Rivas-Marin E."/>
            <person name="Kohn T."/>
            <person name="Peeters S.H."/>
            <person name="Heuer A."/>
            <person name="Rast P."/>
            <person name="Oberbeckmann S."/>
            <person name="Bunk B."/>
            <person name="Jeske O."/>
            <person name="Meyerdierks A."/>
            <person name="Storesund J.E."/>
            <person name="Kallscheuer N."/>
            <person name="Luecker S."/>
            <person name="Lage O.M."/>
            <person name="Pohl T."/>
            <person name="Merkel B.J."/>
            <person name="Hornburger P."/>
            <person name="Mueller R.-W."/>
            <person name="Bruemmer F."/>
            <person name="Labrenz M."/>
            <person name="Spormann A.M."/>
            <person name="Op den Camp H."/>
            <person name="Overmann J."/>
            <person name="Amann R."/>
            <person name="Jetten M.S.M."/>
            <person name="Mascher T."/>
            <person name="Medema M.H."/>
            <person name="Devos D.P."/>
            <person name="Kaster A.-K."/>
            <person name="Ovreas L."/>
            <person name="Rohde M."/>
            <person name="Galperin M.Y."/>
            <person name="Jogler C."/>
        </authorList>
    </citation>
    <scope>NUCLEOTIDE SEQUENCE [LARGE SCALE GENOMIC DNA]</scope>
    <source>
        <strain evidence="1 2">KS4</strain>
    </source>
</reference>
<dbReference type="KEGG" id="pcor:KS4_01710"/>
<keyword evidence="2" id="KW-1185">Reference proteome</keyword>
<dbReference type="AlphaFoldDB" id="A0A517YPK8"/>
<name>A0A517YPK8_9BACT</name>
<gene>
    <name evidence="1" type="ORF">KS4_01710</name>
</gene>
<organism evidence="1 2">
    <name type="scientific">Poriferisphaera corsica</name>
    <dbReference type="NCBI Taxonomy" id="2528020"/>
    <lineage>
        <taxon>Bacteria</taxon>
        <taxon>Pseudomonadati</taxon>
        <taxon>Planctomycetota</taxon>
        <taxon>Phycisphaerae</taxon>
        <taxon>Phycisphaerales</taxon>
        <taxon>Phycisphaeraceae</taxon>
        <taxon>Poriferisphaera</taxon>
    </lineage>
</organism>
<evidence type="ECO:0000313" key="1">
    <source>
        <dbReference type="EMBL" id="QDU32142.1"/>
    </source>
</evidence>
<proteinExistence type="predicted"/>
<evidence type="ECO:0000313" key="2">
    <source>
        <dbReference type="Proteomes" id="UP000317369"/>
    </source>
</evidence>
<accession>A0A517YPK8</accession>